<accession>A0A0G2UHG9</accession>
<dbReference type="EMBL" id="KR071137">
    <property type="protein sequence ID" value="AKI30067.1"/>
    <property type="molecule type" value="mRNA"/>
</dbReference>
<organism evidence="2">
    <name type="scientific">Dosidicus gigas</name>
    <name type="common">Humboldt squid</name>
    <dbReference type="NCBI Taxonomy" id="346249"/>
    <lineage>
        <taxon>Eukaryota</taxon>
        <taxon>Metazoa</taxon>
        <taxon>Spiralia</taxon>
        <taxon>Lophotrochozoa</taxon>
        <taxon>Mollusca</taxon>
        <taxon>Cephalopoda</taxon>
        <taxon>Coleoidea</taxon>
        <taxon>Decapodiformes</taxon>
        <taxon>Oegopsida</taxon>
        <taxon>Ommastrephidae</taxon>
        <taxon>Dosidicus</taxon>
    </lineage>
</organism>
<dbReference type="CD-CODE" id="34EE5EA1">
    <property type="entry name" value="Synthetic Condensate 000239"/>
</dbReference>
<feature type="chain" id="PRO_5005182458" evidence="1">
    <location>
        <begin position="20"/>
        <end position="193"/>
    </location>
</feature>
<dbReference type="AlphaFoldDB" id="A0A0G2UHG9"/>
<proteinExistence type="evidence at transcript level"/>
<sequence length="193" mass="20044">MKFCLSVALLAVAMVMVNGQFFGAGPFNTAHHSAVSDAAAAHHDAAGEYAQNAATGLLDTHHNENHDMTHDLANGYGLHEHDEQHHGLADGLHQEYAARAAQGANAVHNDAAQSHSALAAANTFGHGHAPYAAYGHGVYGHGPYGHGPYGHGLYGHGLYGHGPYGHGLYGHGAFGHGLNAYAPLVGHGLRGYL</sequence>
<gene>
    <name evidence="2" type="primary">HBP-2</name>
</gene>
<protein>
    <submittedName>
        <fullName evidence="2">Histidine rich beak protein 2</fullName>
    </submittedName>
</protein>
<evidence type="ECO:0000256" key="1">
    <source>
        <dbReference type="SAM" id="SignalP"/>
    </source>
</evidence>
<feature type="signal peptide" evidence="1">
    <location>
        <begin position="1"/>
        <end position="19"/>
    </location>
</feature>
<keyword evidence="1" id="KW-0732">Signal</keyword>
<evidence type="ECO:0000313" key="2">
    <source>
        <dbReference type="EMBL" id="AKI30067.1"/>
    </source>
</evidence>
<name>A0A0G2UHG9_DOSGI</name>
<reference evidence="2" key="1">
    <citation type="submission" date="2015-04" db="EMBL/GenBank/DDBJ databases">
        <title>Infiltration of chitin by protein coacervates defines the squid beak mechanical gradient.</title>
        <authorList>
            <person name="Tan Y."/>
            <person name="Hoon S."/>
            <person name="Guerette P.A."/>
            <person name="Wei W."/>
            <person name="Ghadban A."/>
            <person name="Hao C."/>
            <person name="Miserez A."/>
            <person name="Waite J."/>
        </authorList>
    </citation>
    <scope>NUCLEOTIDE SEQUENCE</scope>
    <source>
        <tissue evidence="2">Bucal mass</tissue>
    </source>
</reference>